<organism evidence="1 2">
    <name type="scientific">Acacia crassicarpa</name>
    <name type="common">northern wattle</name>
    <dbReference type="NCBI Taxonomy" id="499986"/>
    <lineage>
        <taxon>Eukaryota</taxon>
        <taxon>Viridiplantae</taxon>
        <taxon>Streptophyta</taxon>
        <taxon>Embryophyta</taxon>
        <taxon>Tracheophyta</taxon>
        <taxon>Spermatophyta</taxon>
        <taxon>Magnoliopsida</taxon>
        <taxon>eudicotyledons</taxon>
        <taxon>Gunneridae</taxon>
        <taxon>Pentapetalae</taxon>
        <taxon>rosids</taxon>
        <taxon>fabids</taxon>
        <taxon>Fabales</taxon>
        <taxon>Fabaceae</taxon>
        <taxon>Caesalpinioideae</taxon>
        <taxon>mimosoid clade</taxon>
        <taxon>Acacieae</taxon>
        <taxon>Acacia</taxon>
    </lineage>
</organism>
<reference evidence="1" key="1">
    <citation type="submission" date="2023-10" db="EMBL/GenBank/DDBJ databases">
        <title>Chromosome-level genome of the transformable northern wattle, Acacia crassicarpa.</title>
        <authorList>
            <person name="Massaro I."/>
            <person name="Sinha N.R."/>
            <person name="Poethig S."/>
            <person name="Leichty A.R."/>
        </authorList>
    </citation>
    <scope>NUCLEOTIDE SEQUENCE</scope>
    <source>
        <strain evidence="1">Acra3RX</strain>
        <tissue evidence="1">Leaf</tissue>
    </source>
</reference>
<comment type="caution">
    <text evidence="1">The sequence shown here is derived from an EMBL/GenBank/DDBJ whole genome shotgun (WGS) entry which is preliminary data.</text>
</comment>
<name>A0AAE1KCM9_9FABA</name>
<keyword evidence="2" id="KW-1185">Reference proteome</keyword>
<accession>A0AAE1KCM9</accession>
<evidence type="ECO:0000313" key="2">
    <source>
        <dbReference type="Proteomes" id="UP001293593"/>
    </source>
</evidence>
<dbReference type="InterPro" id="IPR045286">
    <property type="entry name" value="FBS1-like"/>
</dbReference>
<dbReference type="PANTHER" id="PTHR34049">
    <property type="entry name" value="F-BOX PROTEIN SKIP27"/>
    <property type="match status" value="1"/>
</dbReference>
<proteinExistence type="predicted"/>
<evidence type="ECO:0000313" key="1">
    <source>
        <dbReference type="EMBL" id="KAK4271429.1"/>
    </source>
</evidence>
<dbReference type="AlphaFoldDB" id="A0AAE1KCM9"/>
<dbReference type="EMBL" id="JAWXYG010000005">
    <property type="protein sequence ID" value="KAK4271429.1"/>
    <property type="molecule type" value="Genomic_DNA"/>
</dbReference>
<gene>
    <name evidence="1" type="ORF">QN277_020129</name>
</gene>
<protein>
    <recommendedName>
        <fullName evidence="3">F-box protein</fullName>
    </recommendedName>
</protein>
<dbReference type="PANTHER" id="PTHR34049:SF1">
    <property type="entry name" value="F-BOX PROTEIN SKIP27"/>
    <property type="match status" value="1"/>
</dbReference>
<evidence type="ECO:0008006" key="3">
    <source>
        <dbReference type="Google" id="ProtNLM"/>
    </source>
</evidence>
<dbReference type="Proteomes" id="UP001293593">
    <property type="component" value="Unassembled WGS sequence"/>
</dbReference>
<sequence length="115" mass="13418">MNCEMSRLEALDQYLLIDILCRVDHEDLERLYHVSRTIKEAALKAKESHFEFVTPKKNTFDTFAFPTPIEMGDNYFFAPLSKKDKSRASPRNLAHITVALFASPDEEKWPKKKKK</sequence>